<accession>A0A368C567</accession>
<organism evidence="2 3">
    <name type="scientific">SAR86 cluster bacterium</name>
    <dbReference type="NCBI Taxonomy" id="2030880"/>
    <lineage>
        <taxon>Bacteria</taxon>
        <taxon>Pseudomonadati</taxon>
        <taxon>Pseudomonadota</taxon>
        <taxon>Gammaproteobacteria</taxon>
        <taxon>SAR86 cluster</taxon>
    </lineage>
</organism>
<gene>
    <name evidence="2" type="ORF">DBW92_02560</name>
</gene>
<proteinExistence type="predicted"/>
<comment type="caution">
    <text evidence="2">The sequence shown here is derived from an EMBL/GenBank/DDBJ whole genome shotgun (WGS) entry which is preliminary data.</text>
</comment>
<keyword evidence="1" id="KW-0732">Signal</keyword>
<dbReference type="EMBL" id="QOPI01000010">
    <property type="protein sequence ID" value="RCL44719.1"/>
    <property type="molecule type" value="Genomic_DNA"/>
</dbReference>
<feature type="chain" id="PRO_5016810143" evidence="1">
    <location>
        <begin position="19"/>
        <end position="94"/>
    </location>
</feature>
<reference evidence="2 3" key="1">
    <citation type="journal article" date="2018" name="Microbiome">
        <title>Fine metagenomic profile of the Mediterranean stratified and mixed water columns revealed by assembly and recruitment.</title>
        <authorList>
            <person name="Haro-Moreno J.M."/>
            <person name="Lopez-Perez M."/>
            <person name="De La Torre J.R."/>
            <person name="Picazo A."/>
            <person name="Camacho A."/>
            <person name="Rodriguez-Valera F."/>
        </authorList>
    </citation>
    <scope>NUCLEOTIDE SEQUENCE [LARGE SCALE GENOMIC DNA]</scope>
    <source>
        <strain evidence="2">MED-G78</strain>
    </source>
</reference>
<feature type="signal peptide" evidence="1">
    <location>
        <begin position="1"/>
        <end position="18"/>
    </location>
</feature>
<name>A0A368C567_9GAMM</name>
<sequence>MLKYAIISALFLVGFAQADEKLNKSDVKKIYFMKDSSIIFELKDDSYYRGQILTPDCLKGKKYFESKNTIRNTFKVTKPNGFKTCEFSELKRMA</sequence>
<dbReference type="Proteomes" id="UP000252915">
    <property type="component" value="Unassembled WGS sequence"/>
</dbReference>
<evidence type="ECO:0000313" key="3">
    <source>
        <dbReference type="Proteomes" id="UP000252915"/>
    </source>
</evidence>
<evidence type="ECO:0000313" key="2">
    <source>
        <dbReference type="EMBL" id="RCL44719.1"/>
    </source>
</evidence>
<dbReference type="AlphaFoldDB" id="A0A368C567"/>
<evidence type="ECO:0000256" key="1">
    <source>
        <dbReference type="SAM" id="SignalP"/>
    </source>
</evidence>
<protein>
    <submittedName>
        <fullName evidence="2">Uncharacterized protein</fullName>
    </submittedName>
</protein>